<comment type="caution">
    <text evidence="2">The sequence shown here is derived from an EMBL/GenBank/DDBJ whole genome shotgun (WGS) entry which is preliminary data.</text>
</comment>
<feature type="chain" id="PRO_5001754941" evidence="1">
    <location>
        <begin position="24"/>
        <end position="508"/>
    </location>
</feature>
<dbReference type="PROSITE" id="PS51257">
    <property type="entry name" value="PROKAR_LIPOPROTEIN"/>
    <property type="match status" value="1"/>
</dbReference>
<accession>A0A081BC00</accession>
<organism evidence="2 3">
    <name type="scientific">Tepidicaulis marinus</name>
    <dbReference type="NCBI Taxonomy" id="1333998"/>
    <lineage>
        <taxon>Bacteria</taxon>
        <taxon>Pseudomonadati</taxon>
        <taxon>Pseudomonadota</taxon>
        <taxon>Alphaproteobacteria</taxon>
        <taxon>Hyphomicrobiales</taxon>
        <taxon>Parvibaculaceae</taxon>
        <taxon>Tepidicaulis</taxon>
    </lineage>
</organism>
<name>A0A081BC00_9HYPH</name>
<proteinExistence type="predicted"/>
<dbReference type="AlphaFoldDB" id="A0A081BC00"/>
<reference evidence="2 3" key="1">
    <citation type="submission" date="2014-07" db="EMBL/GenBank/DDBJ databases">
        <title>Tepidicaulis marinum gen. nov., sp. nov., a novel marine bacterium denitrifying nitrate to nitrous oxide strictly under microaerobic conditions.</title>
        <authorList>
            <person name="Takeuchi M."/>
            <person name="Yamagishi T."/>
            <person name="Kamagata Y."/>
            <person name="Oshima K."/>
            <person name="Hattori M."/>
            <person name="Katayama T."/>
            <person name="Hanada S."/>
            <person name="Tamaki H."/>
            <person name="Marumo K."/>
            <person name="Maeda H."/>
            <person name="Nedachi M."/>
            <person name="Iwasaki W."/>
            <person name="Suwa Y."/>
            <person name="Sakata S."/>
        </authorList>
    </citation>
    <scope>NUCLEOTIDE SEQUENCE [LARGE SCALE GENOMIC DNA]</scope>
    <source>
        <strain evidence="2 3">MA2</strain>
    </source>
</reference>
<dbReference type="RefSeq" id="WP_045446821.1">
    <property type="nucleotide sequence ID" value="NZ_BBIO01000010.1"/>
</dbReference>
<feature type="signal peptide" evidence="1">
    <location>
        <begin position="1"/>
        <end position="23"/>
    </location>
</feature>
<gene>
    <name evidence="2" type="ORF">M2A_2067</name>
</gene>
<dbReference type="eggNOG" id="ENOG502Z7KU">
    <property type="taxonomic scope" value="Bacteria"/>
</dbReference>
<evidence type="ECO:0000313" key="3">
    <source>
        <dbReference type="Proteomes" id="UP000028702"/>
    </source>
</evidence>
<sequence>MKHKGLLAGLLALALMLAGCVQNFPVPLEAGRADIAACRAAFAAFEERVAREGVRDHEAAPVPGFSYLRKTRLLSSFRSEAMSDARFDAWVRALLEEAAAARGIELGNLPGAARASLGEAAGQRLDNCAARLAAHDLAREEGRALLRARMIPPRHYDDWARAAGLYPLSGIGVAAGFARWKAANLPSFDLPPHDGTSYGLPAEKEKSLDAAALLSDVKRDALGLWHPALQEVETLARLFAPQIIVAEESAADVIGTPFLDEKGRAQVGTARAALFVRFAQTRWNGKILPQLVYTFWFKERPKEGAFDILGGPLDGVMWRVTLNEKGRPLVYDTAHACGCYHLFFPVPPVTRRPVPADGDLREAPLTPRAAPQLQAGERLVLHLAAGSHYLRQISVTKKPAIKGYDMMMEMEAPRYGLRSLPLRSEPVQEETVQEELGKEEETRRSFYGPNGIVARSARAERFLLWPMGIRSAGAMRQWGTHATAFVGERHFDDAFLFQEAFDWQETAE</sequence>
<evidence type="ECO:0000256" key="1">
    <source>
        <dbReference type="SAM" id="SignalP"/>
    </source>
</evidence>
<keyword evidence="1" id="KW-0732">Signal</keyword>
<protein>
    <submittedName>
        <fullName evidence="2">Conserved protein</fullName>
    </submittedName>
</protein>
<dbReference type="EMBL" id="BBIO01000010">
    <property type="protein sequence ID" value="GAK45568.1"/>
    <property type="molecule type" value="Genomic_DNA"/>
</dbReference>
<evidence type="ECO:0000313" key="2">
    <source>
        <dbReference type="EMBL" id="GAK45568.1"/>
    </source>
</evidence>
<keyword evidence="3" id="KW-1185">Reference proteome</keyword>
<dbReference type="STRING" id="1333998.M2A_2067"/>
<dbReference type="Proteomes" id="UP000028702">
    <property type="component" value="Unassembled WGS sequence"/>
</dbReference>